<evidence type="ECO:0000256" key="1">
    <source>
        <dbReference type="SAM" id="MobiDB-lite"/>
    </source>
</evidence>
<name>A0AAE3VX40_9ACTN</name>
<dbReference type="AlphaFoldDB" id="A0AAE3VX40"/>
<evidence type="ECO:0000313" key="3">
    <source>
        <dbReference type="Proteomes" id="UP001240236"/>
    </source>
</evidence>
<dbReference type="EMBL" id="JAUSUZ010000001">
    <property type="protein sequence ID" value="MDQ0364844.1"/>
    <property type="molecule type" value="Genomic_DNA"/>
</dbReference>
<keyword evidence="3" id="KW-1185">Reference proteome</keyword>
<dbReference type="SUPFAM" id="SSF55486">
    <property type="entry name" value="Metalloproteases ('zincins'), catalytic domain"/>
    <property type="match status" value="1"/>
</dbReference>
<comment type="caution">
    <text evidence="2">The sequence shown here is derived from an EMBL/GenBank/DDBJ whole genome shotgun (WGS) entry which is preliminary data.</text>
</comment>
<reference evidence="2 3" key="1">
    <citation type="submission" date="2023-07" db="EMBL/GenBank/DDBJ databases">
        <title>Sequencing the genomes of 1000 actinobacteria strains.</title>
        <authorList>
            <person name="Klenk H.-P."/>
        </authorList>
    </citation>
    <scope>NUCLEOTIDE SEQUENCE [LARGE SCALE GENOMIC DNA]</scope>
    <source>
        <strain evidence="2 3">DSM 44709</strain>
    </source>
</reference>
<proteinExistence type="predicted"/>
<dbReference type="RefSeq" id="WP_307236635.1">
    <property type="nucleotide sequence ID" value="NZ_JAUSUZ010000001.1"/>
</dbReference>
<accession>A0AAE3VX40</accession>
<sequence>MIGASATPASAAAPAPRFTHLVPGGQPNLVEKVPVNVVFLGFDRTKVDQRAFTSGLARTYEPEVTSRRWYGEQEKLGITYIYDYKVSYADRGYEDRFFRKLSSLATPAPLTEYQETYNAQERNVLDVTDNHYIDAPTVEKYLAFNPPHGVDTRRNTVFLINWYGRADFKFHVYTKTGEPDPDTGFDFGANRDSRKLMAWGGTTADDEETGLGATRRVWFADLSAGPDANMTNYLVDEQDVDGDGEPDYRLPTSWEYADGGFRAPGALAGDLARLTRYVALDLLMTTSPIYPVELPARLPKSINLDSNTYEGWPGVDGSSYITPELLVDELSELRWRNRLDFDEQDLAFDAQNRACYTGQYVTGEPCYPDQTLPPSANLYLYNLENLERTQDDAGRVDYEMPLFNYVTEANLSGLLGYADDNWVDGTASYVYSFLNPQVVAAGYGLTTTQIHEVGHHLGMHHPHDGWDSESATEIVPTGDHYFAWVGDESNSMMSYIDVNWDFSQFDRDNSDRFLTAAYIEAANRLSADVLADPDARKATADLHAADLTIGLAKKAFAAHDYRLAYTLAESAYDRVVRAAAKAGVDPASAARAMHAEAEAMRVSAKAENPHEFIDTLEPGSGPRSRP</sequence>
<feature type="region of interest" description="Disordered" evidence="1">
    <location>
        <begin position="604"/>
        <end position="626"/>
    </location>
</feature>
<protein>
    <submittedName>
        <fullName evidence="2">Uncharacterized protein</fullName>
    </submittedName>
</protein>
<organism evidence="2 3">
    <name type="scientific">Catenuloplanes indicus</name>
    <dbReference type="NCBI Taxonomy" id="137267"/>
    <lineage>
        <taxon>Bacteria</taxon>
        <taxon>Bacillati</taxon>
        <taxon>Actinomycetota</taxon>
        <taxon>Actinomycetes</taxon>
        <taxon>Micromonosporales</taxon>
        <taxon>Micromonosporaceae</taxon>
        <taxon>Catenuloplanes</taxon>
    </lineage>
</organism>
<dbReference type="GO" id="GO:0008237">
    <property type="term" value="F:metallopeptidase activity"/>
    <property type="evidence" value="ECO:0007669"/>
    <property type="project" value="InterPro"/>
</dbReference>
<evidence type="ECO:0000313" key="2">
    <source>
        <dbReference type="EMBL" id="MDQ0364844.1"/>
    </source>
</evidence>
<dbReference type="Gene3D" id="3.40.390.10">
    <property type="entry name" value="Collagenase (Catalytic Domain)"/>
    <property type="match status" value="1"/>
</dbReference>
<dbReference type="Proteomes" id="UP001240236">
    <property type="component" value="Unassembled WGS sequence"/>
</dbReference>
<dbReference type="InterPro" id="IPR024079">
    <property type="entry name" value="MetalloPept_cat_dom_sf"/>
</dbReference>
<gene>
    <name evidence="2" type="ORF">J2S42_001513</name>
</gene>